<feature type="region of interest" description="Disordered" evidence="1">
    <location>
        <begin position="26"/>
        <end position="66"/>
    </location>
</feature>
<organism evidence="3 4">
    <name type="scientific">Bradymonas sediminis</name>
    <dbReference type="NCBI Taxonomy" id="1548548"/>
    <lineage>
        <taxon>Bacteria</taxon>
        <taxon>Deltaproteobacteria</taxon>
        <taxon>Bradymonadales</taxon>
        <taxon>Bradymonadaceae</taxon>
        <taxon>Bradymonas</taxon>
    </lineage>
</organism>
<dbReference type="PANTHER" id="PTHR34853:SF1">
    <property type="entry name" value="LIPASE 5"/>
    <property type="match status" value="1"/>
</dbReference>
<dbReference type="RefSeq" id="WP_111334070.1">
    <property type="nucleotide sequence ID" value="NZ_CP030032.1"/>
</dbReference>
<proteinExistence type="predicted"/>
<dbReference type="AlphaFoldDB" id="A0A2Z4FKW4"/>
<keyword evidence="4" id="KW-1185">Reference proteome</keyword>
<dbReference type="OrthoDB" id="9955at2"/>
<keyword evidence="2" id="KW-0732">Signal</keyword>
<dbReference type="GO" id="GO:0004806">
    <property type="term" value="F:triacylglycerol lipase activity"/>
    <property type="evidence" value="ECO:0007669"/>
    <property type="project" value="InterPro"/>
</dbReference>
<gene>
    <name evidence="3" type="ORF">DN745_08880</name>
</gene>
<protein>
    <submittedName>
        <fullName evidence="3">Uncharacterized protein</fullName>
    </submittedName>
</protein>
<dbReference type="Pfam" id="PF03583">
    <property type="entry name" value="LIP"/>
    <property type="match status" value="1"/>
</dbReference>
<accession>A0A2Z4FKW4</accession>
<reference evidence="3 4" key="1">
    <citation type="submission" date="2018-06" db="EMBL/GenBank/DDBJ databases">
        <title>Lujinxingia sediminis gen. nov. sp. nov., a new facultative anaerobic member of the class Deltaproteobacteria, and proposal of Lujinxingaceae fam. nov.</title>
        <authorList>
            <person name="Guo L.-Y."/>
            <person name="Li C.-M."/>
            <person name="Wang S."/>
            <person name="Du Z.-J."/>
        </authorList>
    </citation>
    <scope>NUCLEOTIDE SEQUENCE [LARGE SCALE GENOMIC DNA]</scope>
    <source>
        <strain evidence="3 4">FA350</strain>
    </source>
</reference>
<evidence type="ECO:0000256" key="2">
    <source>
        <dbReference type="SAM" id="SignalP"/>
    </source>
</evidence>
<feature type="signal peptide" evidence="2">
    <location>
        <begin position="1"/>
        <end position="21"/>
    </location>
</feature>
<dbReference type="Proteomes" id="UP000249799">
    <property type="component" value="Chromosome"/>
</dbReference>
<dbReference type="PROSITE" id="PS51257">
    <property type="entry name" value="PROKAR_LIPOPROTEIN"/>
    <property type="match status" value="1"/>
</dbReference>
<evidence type="ECO:0000313" key="4">
    <source>
        <dbReference type="Proteomes" id="UP000249799"/>
    </source>
</evidence>
<sequence>MTTNIRWRALLVMCFWCVAVGCGDDSSPSNVSDAGGDAVDSTDVDATDAGEEDGTGGDAFGEDVTSDGCPMPPEMLVASTPETAAFAADAAQCGQASFGWLTDFAQGAAGEGLGEVTKLGLKRNFTVAALEAAITALGANAPRAIAHDVRVRQYEYTTQDRGELVQASALVAFPTDFEPGDAPKDIIVLLHGTTGFTDACSATEELEYQALAALIASFGNIVVAPDYIGLNGVGEPTEYLHPYLVGQSAAISSFDAVRAAMRMSGEERGDWCLNPRIITIGGSQGGHAALWMDRLAPYYAQEFELLGTVATVPPADMIGQMERALKDLVRASGNTAAFFGASAGWYGYGDRLDEVFVSPLDVDVPAALGAGCSFDDVLPAEPTSPADIFQQPLIDAAVDGTLLDMQPWGCITAENGLTTTSVERIAPESDSYGILFVLGENDELVDTAIERDSFDTLCAQGLQMEYLECAGAKHGETTLLALPEILDFVDARLAGETFAGASICEQRAPVTCRGAELQE</sequence>
<dbReference type="PANTHER" id="PTHR34853">
    <property type="match status" value="1"/>
</dbReference>
<dbReference type="Gene3D" id="3.40.50.1820">
    <property type="entry name" value="alpha/beta hydrolase"/>
    <property type="match status" value="2"/>
</dbReference>
<dbReference type="InterPro" id="IPR005152">
    <property type="entry name" value="Lipase_secreted"/>
</dbReference>
<evidence type="ECO:0000313" key="3">
    <source>
        <dbReference type="EMBL" id="AWV89445.1"/>
    </source>
</evidence>
<name>A0A2Z4FKW4_9DELT</name>
<dbReference type="GO" id="GO:0016042">
    <property type="term" value="P:lipid catabolic process"/>
    <property type="evidence" value="ECO:0007669"/>
    <property type="project" value="InterPro"/>
</dbReference>
<dbReference type="SUPFAM" id="SSF53474">
    <property type="entry name" value="alpha/beta-Hydrolases"/>
    <property type="match status" value="1"/>
</dbReference>
<dbReference type="InterPro" id="IPR029058">
    <property type="entry name" value="AB_hydrolase_fold"/>
</dbReference>
<dbReference type="KEGG" id="bsed:DN745_08880"/>
<evidence type="ECO:0000256" key="1">
    <source>
        <dbReference type="SAM" id="MobiDB-lite"/>
    </source>
</evidence>
<feature type="compositionally biased region" description="Acidic residues" evidence="1">
    <location>
        <begin position="40"/>
        <end position="65"/>
    </location>
</feature>
<dbReference type="EMBL" id="CP030032">
    <property type="protein sequence ID" value="AWV89445.1"/>
    <property type="molecule type" value="Genomic_DNA"/>
</dbReference>
<feature type="chain" id="PRO_5043624268" evidence="2">
    <location>
        <begin position="22"/>
        <end position="519"/>
    </location>
</feature>